<dbReference type="EMBL" id="OX459942">
    <property type="protein sequence ID" value="CAI9177220.1"/>
    <property type="molecule type" value="Genomic_DNA"/>
</dbReference>
<organism evidence="1 2">
    <name type="scientific">Rangifer tarandus platyrhynchus</name>
    <name type="common">Svalbard reindeer</name>
    <dbReference type="NCBI Taxonomy" id="3082113"/>
    <lineage>
        <taxon>Eukaryota</taxon>
        <taxon>Metazoa</taxon>
        <taxon>Chordata</taxon>
        <taxon>Craniata</taxon>
        <taxon>Vertebrata</taxon>
        <taxon>Euteleostomi</taxon>
        <taxon>Mammalia</taxon>
        <taxon>Eutheria</taxon>
        <taxon>Laurasiatheria</taxon>
        <taxon>Artiodactyla</taxon>
        <taxon>Ruminantia</taxon>
        <taxon>Pecora</taxon>
        <taxon>Cervidae</taxon>
        <taxon>Odocoileinae</taxon>
        <taxon>Rangifer</taxon>
    </lineage>
</organism>
<evidence type="ECO:0000313" key="1">
    <source>
        <dbReference type="EMBL" id="CAI9177220.1"/>
    </source>
</evidence>
<evidence type="ECO:0000313" key="2">
    <source>
        <dbReference type="Proteomes" id="UP001176941"/>
    </source>
</evidence>
<dbReference type="Proteomes" id="UP001176941">
    <property type="component" value="Chromosome 6"/>
</dbReference>
<accession>A0ABN8ZTB6</accession>
<keyword evidence="2" id="KW-1185">Reference proteome</keyword>
<proteinExistence type="predicted"/>
<gene>
    <name evidence="1" type="ORF">MRATA1EN1_LOCUS26182</name>
</gene>
<sequence>MNVGELLFSYHLMQTRKKAVNMGWVTGPTSLPTAQFWDRLLPEVSLITCWLQFLSKTIEGRFSFEEFSSQAELSFYLGELNPATNHNTSPRSSAFKMPCCFREGYDVSPVVTFSL</sequence>
<protein>
    <submittedName>
        <fullName evidence="1">Uncharacterized protein</fullName>
    </submittedName>
</protein>
<reference evidence="1" key="1">
    <citation type="submission" date="2023-04" db="EMBL/GenBank/DDBJ databases">
        <authorList>
            <consortium name="ELIXIR-Norway"/>
        </authorList>
    </citation>
    <scope>NUCLEOTIDE SEQUENCE [LARGE SCALE GENOMIC DNA]</scope>
</reference>
<name>A0ABN8ZTB6_RANTA</name>